<feature type="domain" description="Glycosyltransferase 2-like" evidence="1">
    <location>
        <begin position="5"/>
        <end position="149"/>
    </location>
</feature>
<dbReference type="GO" id="GO:0030247">
    <property type="term" value="F:polysaccharide binding"/>
    <property type="evidence" value="ECO:0007669"/>
    <property type="project" value="InterPro"/>
</dbReference>
<feature type="domain" description="WsaF N-terminal" evidence="2">
    <location>
        <begin position="392"/>
        <end position="536"/>
    </location>
</feature>
<keyword evidence="4" id="KW-0808">Transferase</keyword>
<dbReference type="InterPro" id="IPR048510">
    <property type="entry name" value="WsaF_N"/>
</dbReference>
<evidence type="ECO:0000259" key="3">
    <source>
        <dbReference type="Pfam" id="PF22772"/>
    </source>
</evidence>
<dbReference type="Pfam" id="PF21374">
    <property type="entry name" value="WsaF_N"/>
    <property type="match status" value="1"/>
</dbReference>
<dbReference type="OrthoDB" id="9802649at2"/>
<protein>
    <submittedName>
        <fullName evidence="4">Glycosyltransferase</fullName>
    </submittedName>
</protein>
<accession>A0A6L6JG75</accession>
<dbReference type="InterPro" id="IPR001173">
    <property type="entry name" value="Glyco_trans_2-like"/>
</dbReference>
<evidence type="ECO:0000313" key="4">
    <source>
        <dbReference type="EMBL" id="MTH80285.1"/>
    </source>
</evidence>
<name>A0A6L6JG75_9RHOB</name>
<dbReference type="Gene3D" id="3.40.50.11090">
    <property type="match status" value="1"/>
</dbReference>
<dbReference type="EMBL" id="WMIE01000039">
    <property type="protein sequence ID" value="MTH80285.1"/>
    <property type="molecule type" value="Genomic_DNA"/>
</dbReference>
<organism evidence="4 5">
    <name type="scientific">Paracoccus aestuariivivens</name>
    <dbReference type="NCBI Taxonomy" id="1820333"/>
    <lineage>
        <taxon>Bacteria</taxon>
        <taxon>Pseudomonadati</taxon>
        <taxon>Pseudomonadota</taxon>
        <taxon>Alphaproteobacteria</taxon>
        <taxon>Rhodobacterales</taxon>
        <taxon>Paracoccaceae</taxon>
        <taxon>Paracoccus</taxon>
    </lineage>
</organism>
<dbReference type="GO" id="GO:0016740">
    <property type="term" value="F:transferase activity"/>
    <property type="evidence" value="ECO:0007669"/>
    <property type="project" value="UniProtKB-KW"/>
</dbReference>
<proteinExistence type="predicted"/>
<reference evidence="4 5" key="1">
    <citation type="submission" date="2019-11" db="EMBL/GenBank/DDBJ databases">
        <authorList>
            <person name="Dong K."/>
        </authorList>
    </citation>
    <scope>NUCLEOTIDE SEQUENCE [LARGE SCALE GENOMIC DNA]</scope>
    <source>
        <strain evidence="4 5">NBRC 111993</strain>
    </source>
</reference>
<evidence type="ECO:0000259" key="1">
    <source>
        <dbReference type="Pfam" id="PF00535"/>
    </source>
</evidence>
<dbReference type="InterPro" id="IPR029044">
    <property type="entry name" value="Nucleotide-diphossugar_trans"/>
</dbReference>
<feature type="domain" description="WsaF C-terminal" evidence="3">
    <location>
        <begin position="580"/>
        <end position="709"/>
    </location>
</feature>
<comment type="caution">
    <text evidence="4">The sequence shown here is derived from an EMBL/GenBank/DDBJ whole genome shotgun (WGS) entry which is preliminary data.</text>
</comment>
<dbReference type="AlphaFoldDB" id="A0A6L6JG75"/>
<sequence length="754" mass="84372">MHIKIIMAVFNPNRDYLDEQIKSIAEQTHAELSLIAVDADGKSSTIITEIAEKYGIAHDIVRSHAVPLNSYAAFELGCKELLNSHPGEEFLVAFSDQDDIWEPTKLAELSSALKDGVFLVHSDASLIDKNGVELSSSMFDKEKRIRNSQTGSLLFVNNVTGMTILCRKVVIEAAMPFPRQAALYFHHDLWLVLVATILGRVALIEKSLVRYRQHDLNVVGALMGKRPRKSRNMKGLARDALNSYYVSAYLAKMLYLRAEELSSEGTEINKQSLQDLRPFLSGGGHVKFALDALRIFPASRPTAYQAALRWIGATARQYLIQKRRISAIQGHHEAIVDKERFMIVPGVTPAYTRASKKDEKASVTPVDSSKYVDRRRVAKWESDISEKYPIHVNLLIPSLNPSEMFAGLATAVEVGIEMAEAGARVRFITTDAPIASNKASLDFIEKRVSDRAIMKKLSIEDGTSGLEIHFNPQDRFVATAWWTAHIAEKLLKSCQFKFDKFVYLIQDYEPNFYAWGDNYAAAKQSYGMNFIPLFNSQPLANYMKLIGSLKDIDTNLVFRPNINIDRYSTVPRQPHSGNVVAIYGRPEVERNMFPLAIAALNDFIDRNVEEIEDFNFISIGMSHAPVNLNAGKQLKAIGKIPWDDYPEFLGSIDIGLALMYSPHPSHLPIEMAAAGIVTVTNEFEGKDLSELTPYIISCDATTEAVSNALNIAWRKSQEVRNSTEPRIIEIEILGGTLEHAAREAFRHLQLPADL</sequence>
<gene>
    <name evidence="4" type="ORF">GL286_21570</name>
</gene>
<dbReference type="Proteomes" id="UP000478183">
    <property type="component" value="Unassembled WGS sequence"/>
</dbReference>
<evidence type="ECO:0000313" key="5">
    <source>
        <dbReference type="Proteomes" id="UP000478183"/>
    </source>
</evidence>
<dbReference type="SUPFAM" id="SSF53448">
    <property type="entry name" value="Nucleotide-diphospho-sugar transferases"/>
    <property type="match status" value="1"/>
</dbReference>
<evidence type="ECO:0000259" key="2">
    <source>
        <dbReference type="Pfam" id="PF21374"/>
    </source>
</evidence>
<dbReference type="Pfam" id="PF22772">
    <property type="entry name" value="WsaF_C"/>
    <property type="match status" value="1"/>
</dbReference>
<dbReference type="InterPro" id="IPR055050">
    <property type="entry name" value="WsaF_C"/>
</dbReference>
<dbReference type="Pfam" id="PF00535">
    <property type="entry name" value="Glycos_transf_2"/>
    <property type="match status" value="1"/>
</dbReference>
<dbReference type="Gene3D" id="3.40.50.2000">
    <property type="entry name" value="Glycogen Phosphorylase B"/>
    <property type="match status" value="1"/>
</dbReference>
<keyword evidence="5" id="KW-1185">Reference proteome</keyword>
<dbReference type="Gene3D" id="3.90.550.10">
    <property type="entry name" value="Spore Coat Polysaccharide Biosynthesis Protein SpsA, Chain A"/>
    <property type="match status" value="1"/>
</dbReference>
<dbReference type="RefSeq" id="WP_155097633.1">
    <property type="nucleotide sequence ID" value="NZ_WMIE01000039.1"/>
</dbReference>